<dbReference type="EMBL" id="CP048649">
    <property type="protein sequence ID" value="QIB68197.1"/>
    <property type="molecule type" value="Genomic_DNA"/>
</dbReference>
<gene>
    <name evidence="2" type="ORF">Ami103574_02215</name>
</gene>
<keyword evidence="1" id="KW-0812">Transmembrane</keyword>
<evidence type="ECO:0000313" key="3">
    <source>
        <dbReference type="Proteomes" id="UP000466848"/>
    </source>
</evidence>
<proteinExistence type="predicted"/>
<evidence type="ECO:0000313" key="2">
    <source>
        <dbReference type="EMBL" id="QIB68197.1"/>
    </source>
</evidence>
<reference evidence="2 3" key="1">
    <citation type="submission" date="2020-02" db="EMBL/GenBank/DDBJ databases">
        <authorList>
            <person name="Kim Y.B."/>
            <person name="Roh S.W."/>
        </authorList>
    </citation>
    <scope>NUCLEOTIDE SEQUENCE [LARGE SCALE GENOMIC DNA]</scope>
    <source>
        <strain evidence="2 3">DSM 103574</strain>
    </source>
</reference>
<protein>
    <recommendedName>
        <fullName evidence="4">CARDB domain-containing protein</fullName>
    </recommendedName>
</protein>
<dbReference type="Gene3D" id="2.60.40.10">
    <property type="entry name" value="Immunoglobulins"/>
    <property type="match status" value="2"/>
</dbReference>
<organism evidence="2 3">
    <name type="scientific">Aminipila butyrica</name>
    <dbReference type="NCBI Taxonomy" id="433296"/>
    <lineage>
        <taxon>Bacteria</taxon>
        <taxon>Bacillati</taxon>
        <taxon>Bacillota</taxon>
        <taxon>Clostridia</taxon>
        <taxon>Peptostreptococcales</taxon>
        <taxon>Anaerovoracaceae</taxon>
        <taxon>Aminipila</taxon>
    </lineage>
</organism>
<accession>A0A858BRM0</accession>
<dbReference type="AlphaFoldDB" id="A0A858BRM0"/>
<keyword evidence="1" id="KW-1133">Transmembrane helix</keyword>
<name>A0A858BRM0_9FIRM</name>
<dbReference type="RefSeq" id="WP_163065117.1">
    <property type="nucleotide sequence ID" value="NZ_CP048649.1"/>
</dbReference>
<keyword evidence="1" id="KW-0472">Membrane</keyword>
<dbReference type="PANTHER" id="PTHR35902">
    <property type="entry name" value="S-LAYER DOMAIN-LIKE PROTEIN-RELATED"/>
    <property type="match status" value="1"/>
</dbReference>
<dbReference type="KEGG" id="abut:Ami103574_02215"/>
<sequence length="705" mass="75408">MNSRTCSRNRRTGLAIAVLVLLLSAFVQEFVPNQGLVVYGATNGGVTAEVIGSPGGMQGDDKVTVGFQIENNRGETVVVQGMKLTINGSGITVSENTGSISIPSGGVQTVSFSVNVAKHADTGERNCSFNANLKNVAGEDLPNQKTLEDNTTFMVYEKMATDGVDSKTVAGVDISHFIEPADGFVEGNSNKMKIEVYNYGNTTIKNAVVSVTLPEGLSIYNGSNQAQLGYVSVGSRKTAEFPITVQSGLESKNYAIEVQVLGLNFMNGDVVAKKTFYIPVEGTGSVNSNNIAVTGVSIPNEVQSGQPFDLSFNVKNMGTSDLKNIKITVEPAEGIINKSRNIFIDNFSKGASKAYTVKLYSFDGADEKSYPIKITAGPAATSEKDTAVGVTEYATVSILSDGSGAKKPQLIVDNYSYGGSVVQAGTDFYLNVGLFNTSGKTLTNVKVSLSNEDGVFVPVGGSNSFFIDSIKAKAHYTKSIRMSSKPQAEQKTAPITVKMTYEAGSGDPLESEDIIAIPVTQRSRLVVDDIVPPMEVYAGQQGSCELEFYNMGKTPLNNLRVNCEGNFDVMESNSYYAGNMESGKSDSYRFNFIPREAGPVEGTITFTFEDGNGEPQFLEVPFSFEAMEMPADDGMNMEDPMEEKHTPWALIIGLGVVSVAVIGGLLFKRHRKKKLDAALEIEDELDVEVAESHEAAASEAGGAQK</sequence>
<evidence type="ECO:0000256" key="1">
    <source>
        <dbReference type="SAM" id="Phobius"/>
    </source>
</evidence>
<dbReference type="InterPro" id="IPR013783">
    <property type="entry name" value="Ig-like_fold"/>
</dbReference>
<evidence type="ECO:0008006" key="4">
    <source>
        <dbReference type="Google" id="ProtNLM"/>
    </source>
</evidence>
<keyword evidence="3" id="KW-1185">Reference proteome</keyword>
<dbReference type="Proteomes" id="UP000466848">
    <property type="component" value="Chromosome"/>
</dbReference>
<feature type="transmembrane region" description="Helical" evidence="1">
    <location>
        <begin position="648"/>
        <end position="667"/>
    </location>
</feature>